<dbReference type="AlphaFoldDB" id="A0A1Y6BQU8"/>
<proteinExistence type="predicted"/>
<dbReference type="STRING" id="560819.SAMN05428998_10810"/>
<keyword evidence="2" id="KW-1185">Reference proteome</keyword>
<reference evidence="1 2" key="1">
    <citation type="submission" date="2017-04" db="EMBL/GenBank/DDBJ databases">
        <authorList>
            <person name="Afonso C.L."/>
            <person name="Miller P.J."/>
            <person name="Scott M.A."/>
            <person name="Spackman E."/>
            <person name="Goraichik I."/>
            <person name="Dimitrov K.M."/>
            <person name="Suarez D.L."/>
            <person name="Swayne D.E."/>
        </authorList>
    </citation>
    <scope>NUCLEOTIDE SEQUENCE [LARGE SCALE GENOMIC DNA]</scope>
    <source>
        <strain evidence="1 2">USBA 355</strain>
    </source>
</reference>
<evidence type="ECO:0000313" key="1">
    <source>
        <dbReference type="EMBL" id="SMF23436.1"/>
    </source>
</evidence>
<evidence type="ECO:0000313" key="2">
    <source>
        <dbReference type="Proteomes" id="UP000192917"/>
    </source>
</evidence>
<name>A0A1Y6BQU8_9PROT</name>
<sequence length="67" mass="7394">MASSYTIGELLTEGYTVHGFCFGCGTGRPLDLAAIAARRGRQLQLLEMKRRLRCTVCRGRVEICLSS</sequence>
<dbReference type="Proteomes" id="UP000192917">
    <property type="component" value="Unassembled WGS sequence"/>
</dbReference>
<dbReference type="EMBL" id="FWZX01000008">
    <property type="protein sequence ID" value="SMF23436.1"/>
    <property type="molecule type" value="Genomic_DNA"/>
</dbReference>
<gene>
    <name evidence="1" type="ORF">SAMN05428998_10810</name>
</gene>
<accession>A0A1Y6BQU8</accession>
<protein>
    <submittedName>
        <fullName evidence="1">Uncharacterized protein</fullName>
    </submittedName>
</protein>
<organism evidence="1 2">
    <name type="scientific">Tistlia consotensis USBA 355</name>
    <dbReference type="NCBI Taxonomy" id="560819"/>
    <lineage>
        <taxon>Bacteria</taxon>
        <taxon>Pseudomonadati</taxon>
        <taxon>Pseudomonadota</taxon>
        <taxon>Alphaproteobacteria</taxon>
        <taxon>Rhodospirillales</taxon>
        <taxon>Rhodovibrionaceae</taxon>
        <taxon>Tistlia</taxon>
    </lineage>
</organism>
<dbReference type="RefSeq" id="WP_085122905.1">
    <property type="nucleotide sequence ID" value="NZ_FWZX01000008.1"/>
</dbReference>